<keyword evidence="8" id="KW-1185">Reference proteome</keyword>
<reference evidence="8" key="1">
    <citation type="submission" date="2016-10" db="EMBL/GenBank/DDBJ databases">
        <authorList>
            <person name="Varghese N."/>
            <person name="Submissions S."/>
        </authorList>
    </citation>
    <scope>NUCLEOTIDE SEQUENCE [LARGE SCALE GENOMIC DNA]</scope>
    <source>
        <strain evidence="8">CGMCC 4.6825</strain>
    </source>
</reference>
<keyword evidence="1 3" id="KW-0378">Hydrolase</keyword>
<dbReference type="Gene3D" id="1.20.58.460">
    <property type="entry name" value="Hyaluronidase post-catalytic domain-like"/>
    <property type="match status" value="1"/>
</dbReference>
<dbReference type="PROSITE" id="PS50022">
    <property type="entry name" value="FA58C_3"/>
    <property type="match status" value="1"/>
</dbReference>
<evidence type="ECO:0000313" key="7">
    <source>
        <dbReference type="EMBL" id="SES06977.1"/>
    </source>
</evidence>
<dbReference type="GO" id="GO:0005975">
    <property type="term" value="P:carbohydrate metabolic process"/>
    <property type="evidence" value="ECO:0007669"/>
    <property type="project" value="UniProtKB-ARBA"/>
</dbReference>
<feature type="region of interest" description="Disordered" evidence="4">
    <location>
        <begin position="50"/>
        <end position="89"/>
    </location>
</feature>
<dbReference type="STRING" id="943816.AN217_07675"/>
<dbReference type="Gene3D" id="3.20.20.80">
    <property type="entry name" value="Glycosidases"/>
    <property type="match status" value="1"/>
</dbReference>
<feature type="domain" description="F5/8 type C" evidence="5">
    <location>
        <begin position="959"/>
        <end position="1098"/>
    </location>
</feature>
<feature type="region of interest" description="Disordered" evidence="4">
    <location>
        <begin position="1"/>
        <end position="33"/>
    </location>
</feature>
<dbReference type="Pfam" id="PF00754">
    <property type="entry name" value="F5_F8_type_C"/>
    <property type="match status" value="1"/>
</dbReference>
<evidence type="ECO:0000259" key="6">
    <source>
        <dbReference type="PROSITE" id="PS52009"/>
    </source>
</evidence>
<accession>A0A1H9UCT3</accession>
<dbReference type="Pfam" id="PF07555">
    <property type="entry name" value="NAGidase"/>
    <property type="match status" value="1"/>
</dbReference>
<comment type="similarity">
    <text evidence="3">Belongs to the glycosyl hydrolase 84 family.</text>
</comment>
<dbReference type="SUPFAM" id="SSF55545">
    <property type="entry name" value="beta-N-acetylhexosaminidase-like domain"/>
    <property type="match status" value="1"/>
</dbReference>
<evidence type="ECO:0000256" key="4">
    <source>
        <dbReference type="SAM" id="MobiDB-lite"/>
    </source>
</evidence>
<keyword evidence="2 3" id="KW-0326">Glycosidase</keyword>
<dbReference type="PANTHER" id="PTHR13170">
    <property type="entry name" value="O-GLCNACASE"/>
    <property type="match status" value="1"/>
</dbReference>
<feature type="active site" description="Proton donor" evidence="3">
    <location>
        <position position="345"/>
    </location>
</feature>
<dbReference type="SUPFAM" id="SSF140657">
    <property type="entry name" value="Hyaluronidase post-catalytic domain-like"/>
    <property type="match status" value="1"/>
</dbReference>
<dbReference type="InterPro" id="IPR051822">
    <property type="entry name" value="Glycosyl_Hydrolase_84"/>
</dbReference>
<feature type="region of interest" description="Disordered" evidence="4">
    <location>
        <begin position="677"/>
        <end position="779"/>
    </location>
</feature>
<evidence type="ECO:0000256" key="3">
    <source>
        <dbReference type="PROSITE-ProRule" id="PRU01353"/>
    </source>
</evidence>
<dbReference type="InterPro" id="IPR008979">
    <property type="entry name" value="Galactose-bd-like_sf"/>
</dbReference>
<dbReference type="GO" id="GO:0015929">
    <property type="term" value="F:hexosaminidase activity"/>
    <property type="evidence" value="ECO:0007669"/>
    <property type="project" value="UniProtKB-ARBA"/>
</dbReference>
<protein>
    <submittedName>
        <fullName evidence="7">Hyaluronoglucosaminidase</fullName>
    </submittedName>
</protein>
<dbReference type="PANTHER" id="PTHR13170:SF16">
    <property type="entry name" value="PROTEIN O-GLCNACASE"/>
    <property type="match status" value="1"/>
</dbReference>
<name>A0A1H9UCT3_9ACTN</name>
<dbReference type="Pfam" id="PF21774">
    <property type="entry name" value="NagJ_C"/>
    <property type="match status" value="1"/>
</dbReference>
<evidence type="ECO:0000259" key="5">
    <source>
        <dbReference type="PROSITE" id="PS50022"/>
    </source>
</evidence>
<dbReference type="Pfam" id="PF02838">
    <property type="entry name" value="Glyco_hydro_20b"/>
    <property type="match status" value="1"/>
</dbReference>
<feature type="compositionally biased region" description="Low complexity" evidence="4">
    <location>
        <begin position="50"/>
        <end position="66"/>
    </location>
</feature>
<dbReference type="AlphaFoldDB" id="A0A1H9UCT3"/>
<evidence type="ECO:0000313" key="8">
    <source>
        <dbReference type="Proteomes" id="UP000182841"/>
    </source>
</evidence>
<sequence>MGTARGQGGPRVSGAGAGTVPRQGAPGGRARMSAAALAAAVVSGLLTGAPAAQAAAPAAPDGPAAGSRDDESTRDGLPPVWPRPQKIRAQGGFVPVSAAATLIADEDADPHALRTVRATLHAAGVRTLHERQAGSGDRSAASDGLVVRMGTESAGAALRALRAPARDDLPAGGYRLAAGRADGHDTVALEGTDGAGLFHAAQTLRQLATEQGGRHGFPGVSVRDWPTASVRGTTEGFYGQPWTQQERLSQLDFMGRTKQNRYLYAPGDDPFRQAPRWRDPYPAAQRADFRELADRAERNHVTLGWAVSPGQGLCFSSPEDRKALLRKLDAMRALGVGAFQLRFEDVSYTEWHCDQDADTYGSGPAAAARAQAELANAVADHLATRHPDAAPLSVVPTEFYQKGRTAYRAALAGKLDDRVEIGWSGVGVVPRTISGAELARARSAFPRHRLVTMDNYPVNDFASDRIFLGPYRGREPAVASGSAALLTNAMKQPRASRIPLFTAADYAWNPRGYRPKESWRAAVDDLAGGRGSSADARAAVHALAGNDASSMLGSDESAYVRPLLENFWREYGNGPGSGLDRAAEELRDAFTTMRTAPSKVPEGLGREVKPWLTQLSRLGAAGERAVDMLVAQLGGDGSAAWKAQLEVRRLRAESRGSKVTVGKGVLADFTDKALKLSESWSGGRPGAKGKSGSGGTGKGGDSGTGADGPRPAVSGSPEGAPGHPLSAAADGDPSTSYRAAVPPAAATFTPEQPPMLVPPATAAEPDADEGDGGSRPARDALTMRLPEPRPLRAVTVLTGPDSGTRGTVEAHVPGKGWQRLGALSRTGWTHLATGGHDGRADAVRLVWSQDAKPPVVHEITPWYADTPEASLSLPRTTVDAAIGGGTTRVTARLTGNRPTDVRDKVTVHAPEGFTVRTPSRTTVRRGGTVDVPLRISADSSVGTGSYRIPVSFGGERRTLTVRAYPRTSGPDLARGARAASSGDETKDFPAAAVADGKRGTRWSSPAEDGAWVQVELAERARVGQVVLRWQDAYAARYRIQVSPDGKHWRTAATVRDGEGGKESVRMDSPKDTRFVRVVGDKRATRFGISLWSMEVYAVDSAGRAKHARRDGGKGGG</sequence>
<dbReference type="InterPro" id="IPR015882">
    <property type="entry name" value="HEX_bac_N"/>
</dbReference>
<feature type="compositionally biased region" description="Gly residues" evidence="4">
    <location>
        <begin position="1"/>
        <end position="17"/>
    </location>
</feature>
<feature type="compositionally biased region" description="Gly residues" evidence="4">
    <location>
        <begin position="683"/>
        <end position="706"/>
    </location>
</feature>
<organism evidence="7 8">
    <name type="scientific">Streptomyces qinglanensis</name>
    <dbReference type="NCBI Taxonomy" id="943816"/>
    <lineage>
        <taxon>Bacteria</taxon>
        <taxon>Bacillati</taxon>
        <taxon>Actinomycetota</taxon>
        <taxon>Actinomycetes</taxon>
        <taxon>Kitasatosporales</taxon>
        <taxon>Streptomycetaceae</taxon>
        <taxon>Streptomyces</taxon>
    </lineage>
</organism>
<dbReference type="SUPFAM" id="SSF51445">
    <property type="entry name" value="(Trans)glycosidases"/>
    <property type="match status" value="1"/>
</dbReference>
<dbReference type="SUPFAM" id="SSF49785">
    <property type="entry name" value="Galactose-binding domain-like"/>
    <property type="match status" value="1"/>
</dbReference>
<gene>
    <name evidence="7" type="ORF">SAMN05421870_10848</name>
</gene>
<proteinExistence type="inferred from homology"/>
<dbReference type="InterPro" id="IPR049019">
    <property type="entry name" value="NagJ-like_helical"/>
</dbReference>
<dbReference type="PROSITE" id="PS52009">
    <property type="entry name" value="GH84"/>
    <property type="match status" value="1"/>
</dbReference>
<dbReference type="InterPro" id="IPR000421">
    <property type="entry name" value="FA58C"/>
</dbReference>
<dbReference type="Gene3D" id="3.30.379.10">
    <property type="entry name" value="Chitobiase/beta-hexosaminidase domain 2-like"/>
    <property type="match status" value="1"/>
</dbReference>
<evidence type="ECO:0000256" key="2">
    <source>
        <dbReference type="ARBA" id="ARBA00023295"/>
    </source>
</evidence>
<dbReference type="InterPro" id="IPR011496">
    <property type="entry name" value="O-GlcNAcase_cat"/>
</dbReference>
<dbReference type="InterPro" id="IPR029018">
    <property type="entry name" value="Hex-like_dom2"/>
</dbReference>
<evidence type="ECO:0000256" key="1">
    <source>
        <dbReference type="ARBA" id="ARBA00022801"/>
    </source>
</evidence>
<dbReference type="Proteomes" id="UP000182841">
    <property type="component" value="Unassembled WGS sequence"/>
</dbReference>
<dbReference type="GO" id="GO:1901135">
    <property type="term" value="P:carbohydrate derivative metabolic process"/>
    <property type="evidence" value="ECO:0007669"/>
    <property type="project" value="UniProtKB-ARBA"/>
</dbReference>
<feature type="domain" description="GH84" evidence="6">
    <location>
        <begin position="229"/>
        <end position="511"/>
    </location>
</feature>
<dbReference type="Gene3D" id="2.60.120.260">
    <property type="entry name" value="Galactose-binding domain-like"/>
    <property type="match status" value="1"/>
</dbReference>
<dbReference type="InterPro" id="IPR017853">
    <property type="entry name" value="GH"/>
</dbReference>
<dbReference type="EMBL" id="FOGO01000008">
    <property type="protein sequence ID" value="SES06977.1"/>
    <property type="molecule type" value="Genomic_DNA"/>
</dbReference>